<comment type="caution">
    <text evidence="1">The sequence shown here is derived from an EMBL/GenBank/DDBJ whole genome shotgun (WGS) entry which is preliminary data.</text>
</comment>
<dbReference type="EMBL" id="UYJE01005648">
    <property type="protein sequence ID" value="VDI39064.1"/>
    <property type="molecule type" value="Genomic_DNA"/>
</dbReference>
<evidence type="ECO:0000313" key="2">
    <source>
        <dbReference type="Proteomes" id="UP000596742"/>
    </source>
</evidence>
<protein>
    <submittedName>
        <fullName evidence="1">Uncharacterized protein</fullName>
    </submittedName>
</protein>
<gene>
    <name evidence="1" type="ORF">MGAL_10B045655</name>
</gene>
<sequence>MCLLPSKYPKTAAAQESTRPSNVKLNIDANTTQIKVNTCIEMSMIAAKVSTDVSIVPAIQQVVQEFLTAWDSQLPTIPEPRDQHGPYRFIWKGSNPADPRNMDVMLKNIDDEKFGIQANN</sequence>
<proteinExistence type="predicted"/>
<name>A0A8B6EU02_MYTGA</name>
<keyword evidence="2" id="KW-1185">Reference proteome</keyword>
<accession>A0A8B6EU02</accession>
<dbReference type="AlphaFoldDB" id="A0A8B6EU02"/>
<organism evidence="1 2">
    <name type="scientific">Mytilus galloprovincialis</name>
    <name type="common">Mediterranean mussel</name>
    <dbReference type="NCBI Taxonomy" id="29158"/>
    <lineage>
        <taxon>Eukaryota</taxon>
        <taxon>Metazoa</taxon>
        <taxon>Spiralia</taxon>
        <taxon>Lophotrochozoa</taxon>
        <taxon>Mollusca</taxon>
        <taxon>Bivalvia</taxon>
        <taxon>Autobranchia</taxon>
        <taxon>Pteriomorphia</taxon>
        <taxon>Mytilida</taxon>
        <taxon>Mytiloidea</taxon>
        <taxon>Mytilidae</taxon>
        <taxon>Mytilinae</taxon>
        <taxon>Mytilus</taxon>
    </lineage>
</organism>
<evidence type="ECO:0000313" key="1">
    <source>
        <dbReference type="EMBL" id="VDI39064.1"/>
    </source>
</evidence>
<dbReference type="Proteomes" id="UP000596742">
    <property type="component" value="Unassembled WGS sequence"/>
</dbReference>
<reference evidence="1" key="1">
    <citation type="submission" date="2018-11" db="EMBL/GenBank/DDBJ databases">
        <authorList>
            <person name="Alioto T."/>
            <person name="Alioto T."/>
        </authorList>
    </citation>
    <scope>NUCLEOTIDE SEQUENCE</scope>
</reference>